<proteinExistence type="predicted"/>
<dbReference type="Pfam" id="PF07011">
    <property type="entry name" value="Elf4"/>
    <property type="match status" value="1"/>
</dbReference>
<feature type="domain" description="Protein EARLY FLOWERING 4" evidence="2">
    <location>
        <begin position="33"/>
        <end position="60"/>
    </location>
</feature>
<evidence type="ECO:0000256" key="1">
    <source>
        <dbReference type="SAM" id="MobiDB-lite"/>
    </source>
</evidence>
<feature type="region of interest" description="Disordered" evidence="1">
    <location>
        <begin position="73"/>
        <end position="106"/>
    </location>
</feature>
<protein>
    <submittedName>
        <fullName evidence="3">ELF4-like protein</fullName>
    </submittedName>
</protein>
<name>A0A5A7PBE3_STRAF</name>
<dbReference type="Proteomes" id="UP000325081">
    <property type="component" value="Unassembled WGS sequence"/>
</dbReference>
<comment type="caution">
    <text evidence="3">The sequence shown here is derived from an EMBL/GenBank/DDBJ whole genome shotgun (WGS) entry which is preliminary data.</text>
</comment>
<gene>
    <name evidence="3" type="ORF">STAS_05744</name>
</gene>
<evidence type="ECO:0000313" key="3">
    <source>
        <dbReference type="EMBL" id="GER29846.1"/>
    </source>
</evidence>
<keyword evidence="4" id="KW-1185">Reference proteome</keyword>
<dbReference type="EMBL" id="BKCP01004294">
    <property type="protein sequence ID" value="GER29846.1"/>
    <property type="molecule type" value="Genomic_DNA"/>
</dbReference>
<reference evidence="4" key="1">
    <citation type="journal article" date="2019" name="Curr. Biol.">
        <title>Genome Sequence of Striga asiatica Provides Insight into the Evolution of Plant Parasitism.</title>
        <authorList>
            <person name="Yoshida S."/>
            <person name="Kim S."/>
            <person name="Wafula E.K."/>
            <person name="Tanskanen J."/>
            <person name="Kim Y.M."/>
            <person name="Honaas L."/>
            <person name="Yang Z."/>
            <person name="Spallek T."/>
            <person name="Conn C.E."/>
            <person name="Ichihashi Y."/>
            <person name="Cheong K."/>
            <person name="Cui S."/>
            <person name="Der J.P."/>
            <person name="Gundlach H."/>
            <person name="Jiao Y."/>
            <person name="Hori C."/>
            <person name="Ishida J.K."/>
            <person name="Kasahara H."/>
            <person name="Kiba T."/>
            <person name="Kim M.S."/>
            <person name="Koo N."/>
            <person name="Laohavisit A."/>
            <person name="Lee Y.H."/>
            <person name="Lumba S."/>
            <person name="McCourt P."/>
            <person name="Mortimer J.C."/>
            <person name="Mutuku J.M."/>
            <person name="Nomura T."/>
            <person name="Sasaki-Sekimoto Y."/>
            <person name="Seto Y."/>
            <person name="Wang Y."/>
            <person name="Wakatake T."/>
            <person name="Sakakibara H."/>
            <person name="Demura T."/>
            <person name="Yamaguchi S."/>
            <person name="Yoneyama K."/>
            <person name="Manabe R.I."/>
            <person name="Nelson D.C."/>
            <person name="Schulman A.H."/>
            <person name="Timko M.P."/>
            <person name="dePamphilis C.W."/>
            <person name="Choi D."/>
            <person name="Shirasu K."/>
        </authorList>
    </citation>
    <scope>NUCLEOTIDE SEQUENCE [LARGE SCALE GENOMIC DNA]</scope>
    <source>
        <strain evidence="4">cv. UVA1</strain>
    </source>
</reference>
<evidence type="ECO:0000259" key="2">
    <source>
        <dbReference type="Pfam" id="PF07011"/>
    </source>
</evidence>
<sequence>MVNTPQTLTTTVATRILHEDTDDDEEADGEEPCDLEAWETLRNSFKEVQSVLDHNRRLIHWLTTITCPKTPQFGQECQFDSPRSPASPPPSRTPLGTAAPPATMSSRRCPQLGELLKDGRRGQIQVSALAIDTNHDITKAPIEKNNCRRGRRSEAEAFADKTSFGGVADVWEEIESVDG</sequence>
<accession>A0A5A7PBE3</accession>
<evidence type="ECO:0000313" key="4">
    <source>
        <dbReference type="Proteomes" id="UP000325081"/>
    </source>
</evidence>
<dbReference type="InterPro" id="IPR009741">
    <property type="entry name" value="EARLY_FLOWERING_4_dom"/>
</dbReference>
<organism evidence="3 4">
    <name type="scientific">Striga asiatica</name>
    <name type="common">Asiatic witchweed</name>
    <name type="synonym">Buchnera asiatica</name>
    <dbReference type="NCBI Taxonomy" id="4170"/>
    <lineage>
        <taxon>Eukaryota</taxon>
        <taxon>Viridiplantae</taxon>
        <taxon>Streptophyta</taxon>
        <taxon>Embryophyta</taxon>
        <taxon>Tracheophyta</taxon>
        <taxon>Spermatophyta</taxon>
        <taxon>Magnoliopsida</taxon>
        <taxon>eudicotyledons</taxon>
        <taxon>Gunneridae</taxon>
        <taxon>Pentapetalae</taxon>
        <taxon>asterids</taxon>
        <taxon>lamiids</taxon>
        <taxon>Lamiales</taxon>
        <taxon>Orobanchaceae</taxon>
        <taxon>Buchnereae</taxon>
        <taxon>Striga</taxon>
    </lineage>
</organism>
<dbReference type="AlphaFoldDB" id="A0A5A7PBE3"/>